<dbReference type="RefSeq" id="XP_024941449.1">
    <property type="nucleotide sequence ID" value="XM_025085681.1"/>
</dbReference>
<evidence type="ECO:0000256" key="7">
    <source>
        <dbReference type="ARBA" id="ARBA00023170"/>
    </source>
</evidence>
<evidence type="ECO:0000256" key="2">
    <source>
        <dbReference type="ARBA" id="ARBA00005327"/>
    </source>
</evidence>
<sequence length="475" mass="53730">MMTVKMKEGFEVDGMKIGKVTSRKVWPLMTSQETRNCLGRIRLHALNRSGPRAASKSRSFLRAALENPADPIDRNPNETFHCAIGPILIIAQVFGLFPVMGISSPSPKNLAYSRRSARTIYSLIVIISIAVMAGFSIMHMLKTLKAEAFELKGGITSATSGAVFYGNSLIGAVIFLWLAPHWVVLQQDWRAMERLINRLGHPKLRWKFKIITGIVLLLALIEHLVSIVTNTIGFTYEKTENSTIEHFLHFYSATSHPFILSSLDYNIALGIFLFIISKFATFVWNFTDIFVMLISTGLAEWYKTLNESLISTIGCHKTLSEWQALREYYASLSLLVKQVDTYISPIILLSFANNLYFICLQLLNGLYPTDNGLLSNLYYFGSFVFMVTRTVTVTLLVARINDQSKLALPVLYNCPASTYCMEAQRLQQQLSSDDIALTGLRFFSVTRNFMLAVRMFVVLLILRKCILGFIRVYKR</sequence>
<feature type="transmembrane region" description="Helical" evidence="8">
    <location>
        <begin position="206"/>
        <end position="228"/>
    </location>
</feature>
<feature type="transmembrane region" description="Helical" evidence="8">
    <location>
        <begin position="342"/>
        <end position="363"/>
    </location>
</feature>
<dbReference type="PANTHER" id="PTHR21421">
    <property type="entry name" value="GUSTATORY RECEPTOR"/>
    <property type="match status" value="1"/>
</dbReference>
<dbReference type="Proteomes" id="UP000694920">
    <property type="component" value="Unplaced"/>
</dbReference>
<dbReference type="PIRSF" id="PIRSF038981">
    <property type="entry name" value="GRP"/>
    <property type="match status" value="1"/>
</dbReference>
<reference evidence="10 11" key="1">
    <citation type="submission" date="2025-04" db="UniProtKB">
        <authorList>
            <consortium name="RefSeq"/>
        </authorList>
    </citation>
    <scope>IDENTIFICATION</scope>
</reference>
<organism evidence="9 10">
    <name type="scientific">Cephus cinctus</name>
    <name type="common">Wheat stem sawfly</name>
    <dbReference type="NCBI Taxonomy" id="211228"/>
    <lineage>
        <taxon>Eukaryota</taxon>
        <taxon>Metazoa</taxon>
        <taxon>Ecdysozoa</taxon>
        <taxon>Arthropoda</taxon>
        <taxon>Hexapoda</taxon>
        <taxon>Insecta</taxon>
        <taxon>Pterygota</taxon>
        <taxon>Neoptera</taxon>
        <taxon>Endopterygota</taxon>
        <taxon>Hymenoptera</taxon>
        <taxon>Cephoidea</taxon>
        <taxon>Cephidae</taxon>
        <taxon>Cephus</taxon>
    </lineage>
</organism>
<dbReference type="GO" id="GO:0050916">
    <property type="term" value="P:sensory perception of sweet taste"/>
    <property type="evidence" value="ECO:0007669"/>
    <property type="project" value="UniProtKB-ARBA"/>
</dbReference>
<evidence type="ECO:0000313" key="9">
    <source>
        <dbReference type="Proteomes" id="UP000694920"/>
    </source>
</evidence>
<feature type="transmembrane region" description="Helical" evidence="8">
    <location>
        <begin position="120"/>
        <end position="141"/>
    </location>
</feature>
<evidence type="ECO:0000313" key="11">
    <source>
        <dbReference type="RefSeq" id="XP_024941449.1"/>
    </source>
</evidence>
<feature type="transmembrane region" description="Helical" evidence="8">
    <location>
        <begin position="83"/>
        <end position="100"/>
    </location>
</feature>
<keyword evidence="3" id="KW-1003">Cell membrane</keyword>
<comment type="subcellular location">
    <subcellularLocation>
        <location evidence="1">Cell membrane</location>
        <topology evidence="1">Multi-pass membrane protein</topology>
    </subcellularLocation>
</comment>
<dbReference type="KEGG" id="ccin:107268348"/>
<gene>
    <name evidence="10 11" type="primary">LOC107268348</name>
</gene>
<dbReference type="GO" id="GO:0005886">
    <property type="term" value="C:plasma membrane"/>
    <property type="evidence" value="ECO:0007669"/>
    <property type="project" value="UniProtKB-SubCell"/>
</dbReference>
<dbReference type="AlphaFoldDB" id="A0AAJ7BX71"/>
<evidence type="ECO:0000256" key="6">
    <source>
        <dbReference type="ARBA" id="ARBA00023136"/>
    </source>
</evidence>
<feature type="transmembrane region" description="Helical" evidence="8">
    <location>
        <begin position="161"/>
        <end position="185"/>
    </location>
</feature>
<keyword evidence="9" id="KW-1185">Reference proteome</keyword>
<feature type="transmembrane region" description="Helical" evidence="8">
    <location>
        <begin position="378"/>
        <end position="398"/>
    </location>
</feature>
<proteinExistence type="inferred from homology"/>
<keyword evidence="5 8" id="KW-1133">Transmembrane helix</keyword>
<feature type="transmembrane region" description="Helical" evidence="8">
    <location>
        <begin position="451"/>
        <end position="473"/>
    </location>
</feature>
<evidence type="ECO:0000313" key="10">
    <source>
        <dbReference type="RefSeq" id="XP_015596525.1"/>
    </source>
</evidence>
<feature type="transmembrane region" description="Helical" evidence="8">
    <location>
        <begin position="265"/>
        <end position="286"/>
    </location>
</feature>
<dbReference type="Pfam" id="PF06151">
    <property type="entry name" value="Trehalose_recp"/>
    <property type="match status" value="1"/>
</dbReference>
<keyword evidence="7 10" id="KW-0675">Receptor</keyword>
<evidence type="ECO:0000256" key="1">
    <source>
        <dbReference type="ARBA" id="ARBA00004651"/>
    </source>
</evidence>
<dbReference type="PANTHER" id="PTHR21421:SF29">
    <property type="entry name" value="GUSTATORY RECEPTOR 5A FOR TREHALOSE-RELATED"/>
    <property type="match status" value="1"/>
</dbReference>
<evidence type="ECO:0000256" key="8">
    <source>
        <dbReference type="SAM" id="Phobius"/>
    </source>
</evidence>
<dbReference type="GO" id="GO:0008527">
    <property type="term" value="F:taste receptor activity"/>
    <property type="evidence" value="ECO:0007669"/>
    <property type="project" value="InterPro"/>
</dbReference>
<comment type="similarity">
    <text evidence="2">Belongs to the insect chemoreceptor superfamily. Gustatory receptor (GR) family. Gr5a subfamily.</text>
</comment>
<dbReference type="RefSeq" id="XP_015596525.1">
    <property type="nucleotide sequence ID" value="XM_015741039.2"/>
</dbReference>
<evidence type="ECO:0000256" key="4">
    <source>
        <dbReference type="ARBA" id="ARBA00022692"/>
    </source>
</evidence>
<evidence type="ECO:0000256" key="5">
    <source>
        <dbReference type="ARBA" id="ARBA00022989"/>
    </source>
</evidence>
<dbReference type="InterPro" id="IPR009318">
    <property type="entry name" value="Gustatory_rcpt"/>
</dbReference>
<dbReference type="GeneID" id="107268348"/>
<name>A0AAJ7BX71_CEPCN</name>
<protein>
    <submittedName>
        <fullName evidence="10 11">Gustatory receptor for sugar taste 64f isoform X1</fullName>
    </submittedName>
</protein>
<accession>A0AAJ7BX71</accession>
<keyword evidence="4 8" id="KW-0812">Transmembrane</keyword>
<evidence type="ECO:0000256" key="3">
    <source>
        <dbReference type="ARBA" id="ARBA00022475"/>
    </source>
</evidence>
<keyword evidence="6 8" id="KW-0472">Membrane</keyword>